<evidence type="ECO:0000313" key="3">
    <source>
        <dbReference type="EMBL" id="MBA5606198.1"/>
    </source>
</evidence>
<evidence type="ECO:0000259" key="2">
    <source>
        <dbReference type="Pfam" id="PF00561"/>
    </source>
</evidence>
<comment type="caution">
    <text evidence="3">The sequence shown here is derived from an EMBL/GenBank/DDBJ whole genome shotgun (WGS) entry which is preliminary data.</text>
</comment>
<feature type="domain" description="AB hydrolase-1" evidence="2">
    <location>
        <begin position="95"/>
        <end position="344"/>
    </location>
</feature>
<dbReference type="GO" id="GO:0047372">
    <property type="term" value="F:monoacylglycerol lipase activity"/>
    <property type="evidence" value="ECO:0007669"/>
    <property type="project" value="TreeGrafter"/>
</dbReference>
<sequence length="366" mass="38733">MLPDHAIHLAEKNAIHARRPAGGNPGPQGPAPGRARPLLRAALVTLSLLAAATGAAWLVQRQVDVARAARWPAPGQLVVAGAQRLHVHCMGAGGPTMVLEAGMGGWSQDWSLVQARLATQGRVCSYDRAGYGWSDDGPATCDGMAMVQQLRQALAAAHVDGPYLLAGHSMGGLLVGLYARSYPREVAGLAFVDAVGRDYAAQFASPAYRDFRAGLGRLLAMADTLAPLGIPQALGQPASLVAARLPAAVRGSAIDFSQRPRQYAALRAENAGFDAMLAQARRAGPLPHVPTVVLSSSVMRDFPPGLDSDAMRVAWQLNQDSIAREAGVRRVIFSDTGHFLHVERPDAVVAALAAWRRQVRVVNGRM</sequence>
<dbReference type="Pfam" id="PF00561">
    <property type="entry name" value="Abhydrolase_1"/>
    <property type="match status" value="1"/>
</dbReference>
<dbReference type="SUPFAM" id="SSF53474">
    <property type="entry name" value="alpha/beta-Hydrolases"/>
    <property type="match status" value="1"/>
</dbReference>
<evidence type="ECO:0000313" key="4">
    <source>
        <dbReference type="Proteomes" id="UP000566711"/>
    </source>
</evidence>
<dbReference type="Gene3D" id="3.40.50.1820">
    <property type="entry name" value="alpha/beta hydrolase"/>
    <property type="match status" value="1"/>
</dbReference>
<dbReference type="GO" id="GO:0046464">
    <property type="term" value="P:acylglycerol catabolic process"/>
    <property type="evidence" value="ECO:0007669"/>
    <property type="project" value="TreeGrafter"/>
</dbReference>
<proteinExistence type="predicted"/>
<dbReference type="EMBL" id="JACEZS010000009">
    <property type="protein sequence ID" value="MBA5606198.1"/>
    <property type="molecule type" value="Genomic_DNA"/>
</dbReference>
<evidence type="ECO:0000256" key="1">
    <source>
        <dbReference type="SAM" id="MobiDB-lite"/>
    </source>
</evidence>
<dbReference type="InterPro" id="IPR029058">
    <property type="entry name" value="AB_hydrolase_fold"/>
</dbReference>
<dbReference type="PANTHER" id="PTHR43798">
    <property type="entry name" value="MONOACYLGLYCEROL LIPASE"/>
    <property type="match status" value="1"/>
</dbReference>
<keyword evidence="4" id="KW-1185">Reference proteome</keyword>
<name>A0A7W2I7C2_9BURK</name>
<dbReference type="AlphaFoldDB" id="A0A7W2I7C2"/>
<dbReference type="InterPro" id="IPR050266">
    <property type="entry name" value="AB_hydrolase_sf"/>
</dbReference>
<feature type="region of interest" description="Disordered" evidence="1">
    <location>
        <begin position="14"/>
        <end position="34"/>
    </location>
</feature>
<reference evidence="3 4" key="1">
    <citation type="submission" date="2020-07" db="EMBL/GenBank/DDBJ databases">
        <title>Novel species isolated from subtropical streams in China.</title>
        <authorList>
            <person name="Lu H."/>
        </authorList>
    </citation>
    <scope>NUCLEOTIDE SEQUENCE [LARGE SCALE GENOMIC DNA]</scope>
    <source>
        <strain evidence="3 4">FT3S</strain>
    </source>
</reference>
<protein>
    <submittedName>
        <fullName evidence="3">Alpha/beta hydrolase</fullName>
    </submittedName>
</protein>
<organism evidence="3 4">
    <name type="scientific">Rugamonas fusca</name>
    <dbReference type="NCBI Taxonomy" id="2758568"/>
    <lineage>
        <taxon>Bacteria</taxon>
        <taxon>Pseudomonadati</taxon>
        <taxon>Pseudomonadota</taxon>
        <taxon>Betaproteobacteria</taxon>
        <taxon>Burkholderiales</taxon>
        <taxon>Oxalobacteraceae</taxon>
        <taxon>Telluria group</taxon>
        <taxon>Rugamonas</taxon>
    </lineage>
</organism>
<dbReference type="PANTHER" id="PTHR43798:SF5">
    <property type="entry name" value="MONOACYLGLYCEROL LIPASE ABHD6"/>
    <property type="match status" value="1"/>
</dbReference>
<dbReference type="Proteomes" id="UP000566711">
    <property type="component" value="Unassembled WGS sequence"/>
</dbReference>
<accession>A0A7W2I7C2</accession>
<keyword evidence="3" id="KW-0378">Hydrolase</keyword>
<dbReference type="RefSeq" id="WP_182218025.1">
    <property type="nucleotide sequence ID" value="NZ_JACEZS010000009.1"/>
</dbReference>
<gene>
    <name evidence="3" type="ORF">H3H36_12625</name>
</gene>
<dbReference type="GO" id="GO:0016020">
    <property type="term" value="C:membrane"/>
    <property type="evidence" value="ECO:0007669"/>
    <property type="project" value="TreeGrafter"/>
</dbReference>
<dbReference type="InterPro" id="IPR000073">
    <property type="entry name" value="AB_hydrolase_1"/>
</dbReference>